<evidence type="ECO:0000313" key="2">
    <source>
        <dbReference type="Proteomes" id="UP000261640"/>
    </source>
</evidence>
<dbReference type="PANTHER" id="PTHR34349">
    <property type="entry name" value="PROTEIN PHOSPHATASE 1 REGULATORY SUBUNIT 32"/>
    <property type="match status" value="1"/>
</dbReference>
<dbReference type="Pfam" id="PF15691">
    <property type="entry name" value="PPP1R32"/>
    <property type="match status" value="2"/>
</dbReference>
<dbReference type="AlphaFoldDB" id="A0A3Q3LDA2"/>
<reference evidence="1" key="2">
    <citation type="submission" date="2025-09" db="UniProtKB">
        <authorList>
            <consortium name="Ensembl"/>
        </authorList>
    </citation>
    <scope>IDENTIFICATION</scope>
</reference>
<sequence length="341" mass="38476">MPNVEATGSRGGLTSNTHKVYNTSYRASYGNFTSYLGHPSRTGFTANQRPAIYYRPSLDHVDNPQVGLLLRDSFMSQTKLHYQPHSWSEFSRSLPNLINGTRDSGFHQLWCHQKTVPGEEKTEYQRLFVPHHLTPTVSPKHVRIGRKGETGFTEGADLQFNTFKGKNNCTVEPHQNKSSVMKKDFLPPSSLQDTEAIPGLCSRTCQETGFTRGTIAPLACPTLLLPLPQTKSTASFQKSVGKKEPTGYLLNAPNNQDFPNTPFDSSHFTTHYENNFCRYADFVKLRSSHAGAGIISAKLDNSYSRRDMDRYLRVAHTKLLQEYVSFALHDAFLFHRFIFCG</sequence>
<dbReference type="Ensembl" id="ENSMAMT00000007893.2">
    <property type="protein sequence ID" value="ENSMAMP00000007681.2"/>
    <property type="gene ID" value="ENSMAMG00000005196.2"/>
</dbReference>
<evidence type="ECO:0000313" key="1">
    <source>
        <dbReference type="Ensembl" id="ENSMAMP00000007681.2"/>
    </source>
</evidence>
<accession>A0A3Q3LDA2</accession>
<dbReference type="PANTHER" id="PTHR34349:SF1">
    <property type="entry name" value="PROTEIN PHOSPHATASE 1 REGULATORY SUBUNIT 32"/>
    <property type="match status" value="1"/>
</dbReference>
<proteinExistence type="predicted"/>
<dbReference type="GeneTree" id="ENSGT00730000113054"/>
<organism evidence="1 2">
    <name type="scientific">Mastacembelus armatus</name>
    <name type="common">zig-zag eel</name>
    <dbReference type="NCBI Taxonomy" id="205130"/>
    <lineage>
        <taxon>Eukaryota</taxon>
        <taxon>Metazoa</taxon>
        <taxon>Chordata</taxon>
        <taxon>Craniata</taxon>
        <taxon>Vertebrata</taxon>
        <taxon>Euteleostomi</taxon>
        <taxon>Actinopterygii</taxon>
        <taxon>Neopterygii</taxon>
        <taxon>Teleostei</taxon>
        <taxon>Neoteleostei</taxon>
        <taxon>Acanthomorphata</taxon>
        <taxon>Anabantaria</taxon>
        <taxon>Synbranchiformes</taxon>
        <taxon>Mastacembelidae</taxon>
        <taxon>Mastacembelus</taxon>
    </lineage>
</organism>
<keyword evidence="2" id="KW-1185">Reference proteome</keyword>
<name>A0A3Q3LDA2_9TELE</name>
<dbReference type="InParanoid" id="A0A3Q3LDA2"/>
<dbReference type="Proteomes" id="UP000261640">
    <property type="component" value="Unplaced"/>
</dbReference>
<dbReference type="GO" id="GO:0019902">
    <property type="term" value="F:phosphatase binding"/>
    <property type="evidence" value="ECO:0007669"/>
    <property type="project" value="TreeGrafter"/>
</dbReference>
<dbReference type="InterPro" id="IPR031410">
    <property type="entry name" value="SAXO4"/>
</dbReference>
<protein>
    <submittedName>
        <fullName evidence="1">Stabilizer of axonemal microtubules 4</fullName>
    </submittedName>
</protein>
<reference evidence="1" key="1">
    <citation type="submission" date="2025-08" db="UniProtKB">
        <authorList>
            <consortium name="Ensembl"/>
        </authorList>
    </citation>
    <scope>IDENTIFICATION</scope>
</reference>